<feature type="signal peptide" evidence="8">
    <location>
        <begin position="1"/>
        <end position="22"/>
    </location>
</feature>
<feature type="transmembrane region" description="Helical" evidence="7">
    <location>
        <begin position="116"/>
        <end position="135"/>
    </location>
</feature>
<evidence type="ECO:0000256" key="7">
    <source>
        <dbReference type="SAM" id="Phobius"/>
    </source>
</evidence>
<name>A0A810NAG0_9ACTN</name>
<keyword evidence="3" id="KW-1003">Cell membrane</keyword>
<accession>A0A810NAG0</accession>
<evidence type="ECO:0000256" key="3">
    <source>
        <dbReference type="ARBA" id="ARBA00022475"/>
    </source>
</evidence>
<evidence type="ECO:0000256" key="8">
    <source>
        <dbReference type="SAM" id="SignalP"/>
    </source>
</evidence>
<evidence type="ECO:0000256" key="2">
    <source>
        <dbReference type="ARBA" id="ARBA00007362"/>
    </source>
</evidence>
<evidence type="ECO:0000313" key="10">
    <source>
        <dbReference type="EMBL" id="BCJ70207.1"/>
    </source>
</evidence>
<comment type="similarity">
    <text evidence="2">Belongs to the EamA transporter family.</text>
</comment>
<keyword evidence="8" id="KW-0732">Signal</keyword>
<feature type="transmembrane region" description="Helical" evidence="7">
    <location>
        <begin position="89"/>
        <end position="109"/>
    </location>
</feature>
<feature type="transmembrane region" description="Helical" evidence="7">
    <location>
        <begin position="32"/>
        <end position="53"/>
    </location>
</feature>
<gene>
    <name evidence="10" type="ORF">Prubr_72280</name>
</gene>
<keyword evidence="6 7" id="KW-0472">Membrane</keyword>
<dbReference type="GO" id="GO:0005886">
    <property type="term" value="C:plasma membrane"/>
    <property type="evidence" value="ECO:0007669"/>
    <property type="project" value="UniProtKB-SubCell"/>
</dbReference>
<dbReference type="PANTHER" id="PTHR42920:SF5">
    <property type="entry name" value="EAMA DOMAIN-CONTAINING PROTEIN"/>
    <property type="match status" value="1"/>
</dbReference>
<feature type="domain" description="EamA" evidence="9">
    <location>
        <begin position="140"/>
        <end position="266"/>
    </location>
</feature>
<keyword evidence="4 7" id="KW-0812">Transmembrane</keyword>
<keyword evidence="5 7" id="KW-1133">Transmembrane helix</keyword>
<reference evidence="10" key="1">
    <citation type="submission" date="2020-08" db="EMBL/GenBank/DDBJ databases">
        <title>Whole genome shotgun sequence of Polymorphospora rubra NBRC 101157.</title>
        <authorList>
            <person name="Komaki H."/>
            <person name="Tamura T."/>
        </authorList>
    </citation>
    <scope>NUCLEOTIDE SEQUENCE</scope>
    <source>
        <strain evidence="10">NBRC 101157</strain>
    </source>
</reference>
<dbReference type="RefSeq" id="WP_246568107.1">
    <property type="nucleotide sequence ID" value="NZ_AP023359.1"/>
</dbReference>
<dbReference type="InterPro" id="IPR000620">
    <property type="entry name" value="EamA_dom"/>
</dbReference>
<evidence type="ECO:0000259" key="9">
    <source>
        <dbReference type="Pfam" id="PF00892"/>
    </source>
</evidence>
<dbReference type="EMBL" id="AP023359">
    <property type="protein sequence ID" value="BCJ70207.1"/>
    <property type="molecule type" value="Genomic_DNA"/>
</dbReference>
<feature type="transmembrane region" description="Helical" evidence="7">
    <location>
        <begin position="197"/>
        <end position="217"/>
    </location>
</feature>
<evidence type="ECO:0000256" key="5">
    <source>
        <dbReference type="ARBA" id="ARBA00022989"/>
    </source>
</evidence>
<feature type="transmembrane region" description="Helical" evidence="7">
    <location>
        <begin position="173"/>
        <end position="191"/>
    </location>
</feature>
<sequence>MAPLAGGLATMVASATSTQVGAAVGAHAFATVGPAGVVAVRQLVAAAVLLPAVRPDLRRFTWPQWWPTLLLGVVFATMNLSLYTAVDRIGLGLAVTLEFLGPLAVALAGSRTRLDLACAAGAAVGVYVLVLPGPASDCPGIGLGLLAGACWAAYILLNRLLGARLPGLQAPAAATAVSALACLPVAVALLVQGRLHGGGLLFAAVAGLLSSVVPYAADLVALRRVPARLFGVVMSIHPVLAALAGLVLLGQVLSPHEWAGIAIVVTVNAFAVARARRDGGALT</sequence>
<feature type="transmembrane region" description="Helical" evidence="7">
    <location>
        <begin position="229"/>
        <end position="252"/>
    </location>
</feature>
<proteinExistence type="inferred from homology"/>
<keyword evidence="11" id="KW-1185">Reference proteome</keyword>
<dbReference type="SUPFAM" id="SSF103481">
    <property type="entry name" value="Multidrug resistance efflux transporter EmrE"/>
    <property type="match status" value="2"/>
</dbReference>
<dbReference type="Proteomes" id="UP000680866">
    <property type="component" value="Chromosome"/>
</dbReference>
<feature type="transmembrane region" description="Helical" evidence="7">
    <location>
        <begin position="258"/>
        <end position="275"/>
    </location>
</feature>
<evidence type="ECO:0000313" key="11">
    <source>
        <dbReference type="Proteomes" id="UP000680866"/>
    </source>
</evidence>
<evidence type="ECO:0000256" key="1">
    <source>
        <dbReference type="ARBA" id="ARBA00004651"/>
    </source>
</evidence>
<dbReference type="InterPro" id="IPR037185">
    <property type="entry name" value="EmrE-like"/>
</dbReference>
<feature type="transmembrane region" description="Helical" evidence="7">
    <location>
        <begin position="141"/>
        <end position="161"/>
    </location>
</feature>
<evidence type="ECO:0000256" key="4">
    <source>
        <dbReference type="ARBA" id="ARBA00022692"/>
    </source>
</evidence>
<dbReference type="KEGG" id="pry:Prubr_72280"/>
<dbReference type="AlphaFoldDB" id="A0A810NAG0"/>
<evidence type="ECO:0000256" key="6">
    <source>
        <dbReference type="ARBA" id="ARBA00023136"/>
    </source>
</evidence>
<dbReference type="PANTHER" id="PTHR42920">
    <property type="entry name" value="OS03G0707200 PROTEIN-RELATED"/>
    <property type="match status" value="1"/>
</dbReference>
<protein>
    <submittedName>
        <fullName evidence="10">Membrane protein</fullName>
    </submittedName>
</protein>
<comment type="subcellular location">
    <subcellularLocation>
        <location evidence="1">Cell membrane</location>
        <topology evidence="1">Multi-pass membrane protein</topology>
    </subcellularLocation>
</comment>
<organism evidence="10 11">
    <name type="scientific">Polymorphospora rubra</name>
    <dbReference type="NCBI Taxonomy" id="338584"/>
    <lineage>
        <taxon>Bacteria</taxon>
        <taxon>Bacillati</taxon>
        <taxon>Actinomycetota</taxon>
        <taxon>Actinomycetes</taxon>
        <taxon>Micromonosporales</taxon>
        <taxon>Micromonosporaceae</taxon>
        <taxon>Polymorphospora</taxon>
    </lineage>
</organism>
<feature type="transmembrane region" description="Helical" evidence="7">
    <location>
        <begin position="65"/>
        <end position="83"/>
    </location>
</feature>
<dbReference type="InterPro" id="IPR051258">
    <property type="entry name" value="Diverse_Substrate_Transporter"/>
</dbReference>
<dbReference type="Pfam" id="PF00892">
    <property type="entry name" value="EamA"/>
    <property type="match status" value="1"/>
</dbReference>
<feature type="chain" id="PRO_5032957954" evidence="8">
    <location>
        <begin position="23"/>
        <end position="283"/>
    </location>
</feature>